<comment type="caution">
    <text evidence="1">The sequence shown here is derived from an EMBL/GenBank/DDBJ whole genome shotgun (WGS) entry which is preliminary data.</text>
</comment>
<organism evidence="1">
    <name type="scientific">Veillonella atypica</name>
    <dbReference type="NCBI Taxonomy" id="39777"/>
    <lineage>
        <taxon>Bacteria</taxon>
        <taxon>Bacillati</taxon>
        <taxon>Bacillota</taxon>
        <taxon>Negativicutes</taxon>
        <taxon>Veillonellales</taxon>
        <taxon>Veillonellaceae</taxon>
        <taxon>Veillonella</taxon>
    </lineage>
</organism>
<evidence type="ECO:0000313" key="1">
    <source>
        <dbReference type="EMBL" id="KXA64966.1"/>
    </source>
</evidence>
<accession>A0A133S5L8</accession>
<name>A0A133S5L8_9FIRM</name>
<dbReference type="Proteomes" id="UP000070226">
    <property type="component" value="Unassembled WGS sequence"/>
</dbReference>
<dbReference type="EMBL" id="LRQT01000016">
    <property type="protein sequence ID" value="KXA64966.1"/>
    <property type="molecule type" value="Genomic_DNA"/>
</dbReference>
<dbReference type="AlphaFoldDB" id="A0A133S5L8"/>
<dbReference type="PATRIC" id="fig|39777.7.peg.688"/>
<evidence type="ECO:0000313" key="2">
    <source>
        <dbReference type="Proteomes" id="UP000070226"/>
    </source>
</evidence>
<gene>
    <name evidence="1" type="ORF">HMPREF3233_00701</name>
</gene>
<sequence>MGIISKIKYYIFYIRKNKIIKSKYYKILDNGLSLIDLTYFGGIPVFSSIKTTVDFFSSIPQQIFAIKFYNFLDALSVNNEADIENFKVMMRHKCNEDINELNNNLEQIIMILDSYNENKKCYWLGLLFKAYVYDIISWQDFIEYSNAINQLLVSDILQIINTDITTENYDYTDIVHEYKLASSNEDSIPDQNHDIVTERIIKVERSVYLRLLAVGLASIDGSSLYMNKMPENVDMIISSDLERVINLLSGKDL</sequence>
<protein>
    <submittedName>
        <fullName evidence="1">Uncharacterized protein</fullName>
    </submittedName>
</protein>
<proteinExistence type="predicted"/>
<reference evidence="1 2" key="1">
    <citation type="submission" date="2016-01" db="EMBL/GenBank/DDBJ databases">
        <authorList>
            <person name="Oliw E.H."/>
        </authorList>
    </citation>
    <scope>NUCLEOTIDE SEQUENCE [LARGE SCALE GENOMIC DNA]</scope>
    <source>
        <strain evidence="1 2">CMW7756B</strain>
    </source>
</reference>